<dbReference type="PANTHER" id="PTHR21015:SF22">
    <property type="entry name" value="GLYCOSYLTRANSFERASE"/>
    <property type="match status" value="1"/>
</dbReference>
<evidence type="ECO:0000256" key="1">
    <source>
        <dbReference type="ARBA" id="ARBA00022475"/>
    </source>
</evidence>
<evidence type="ECO:0000256" key="9">
    <source>
        <dbReference type="ARBA" id="ARBA00023316"/>
    </source>
</evidence>
<protein>
    <recommendedName>
        <fullName evidence="13">Glycosyl transferase family 28 C-terminal domain-containing protein</fullName>
    </recommendedName>
</protein>
<evidence type="ECO:0000259" key="10">
    <source>
        <dbReference type="Pfam" id="PF03033"/>
    </source>
</evidence>
<dbReference type="CDD" id="cd03785">
    <property type="entry name" value="GT28_MurG"/>
    <property type="match status" value="1"/>
</dbReference>
<dbReference type="EMBL" id="UINC01001520">
    <property type="protein sequence ID" value="SUZ82731.1"/>
    <property type="molecule type" value="Genomic_DNA"/>
</dbReference>
<evidence type="ECO:0000256" key="3">
    <source>
        <dbReference type="ARBA" id="ARBA00022676"/>
    </source>
</evidence>
<name>A0A381QTN4_9ZZZZ</name>
<keyword evidence="4" id="KW-0808">Transferase</keyword>
<organism evidence="12">
    <name type="scientific">marine metagenome</name>
    <dbReference type="NCBI Taxonomy" id="408172"/>
    <lineage>
        <taxon>unclassified sequences</taxon>
        <taxon>metagenomes</taxon>
        <taxon>ecological metagenomes</taxon>
    </lineage>
</organism>
<keyword evidence="5" id="KW-0133">Cell shape</keyword>
<evidence type="ECO:0000256" key="6">
    <source>
        <dbReference type="ARBA" id="ARBA00022984"/>
    </source>
</evidence>
<keyword evidence="8" id="KW-0131">Cell cycle</keyword>
<accession>A0A381QTN4</accession>
<dbReference type="InterPro" id="IPR007235">
    <property type="entry name" value="Glyco_trans_28_C"/>
</dbReference>
<keyword evidence="9" id="KW-0961">Cell wall biogenesis/degradation</keyword>
<dbReference type="GO" id="GO:0009252">
    <property type="term" value="P:peptidoglycan biosynthetic process"/>
    <property type="evidence" value="ECO:0007669"/>
    <property type="project" value="UniProtKB-KW"/>
</dbReference>
<sequence>VGSTFGIEADVLPVKSLSHTLIPIRGLQRSISFDAVGKNLILPFRYLRASRRTKILFQEFNPHAVVGTGGYASAIPIKTAINQQIPVLLQEQNSYPGITTRLYADKAQVVCIAFDEAKNYLKGHCIVTGNPTRKSILNGHRSDAAKTFNFSPGKDTVFLFGGSQGSAALNKIMNTAINSLQQEDIQVIWQTGYNQFSKFQHHDSDAVRVVPFINLMSDAYALSDLIISRAGALTLSEITVCGKPSILIPFPGAAGDHQMKNAKVLAKATAAQLIDEKDLSSSLLVKTVLKLLHNKEKLEQMAHQTKNLAKPDATETIVDQIFQMIDKN</sequence>
<gene>
    <name evidence="12" type="ORF">METZ01_LOCUS35585</name>
</gene>
<evidence type="ECO:0000313" key="12">
    <source>
        <dbReference type="EMBL" id="SUZ82731.1"/>
    </source>
</evidence>
<dbReference type="Pfam" id="PF04101">
    <property type="entry name" value="Glyco_tran_28_C"/>
    <property type="match status" value="1"/>
</dbReference>
<keyword evidence="3" id="KW-0328">Glycosyltransferase</keyword>
<dbReference type="PANTHER" id="PTHR21015">
    <property type="entry name" value="UDP-N-ACETYLGLUCOSAMINE--N-ACETYLMURAMYL-(PENTAPEPTIDE) PYROPHOSPHORYL-UNDECAPRENOL N-ACETYLGLUCOSAMINE TRANSFERASE 1"/>
    <property type="match status" value="1"/>
</dbReference>
<keyword evidence="1" id="KW-1003">Cell membrane</keyword>
<dbReference type="GO" id="GO:0005975">
    <property type="term" value="P:carbohydrate metabolic process"/>
    <property type="evidence" value="ECO:0007669"/>
    <property type="project" value="InterPro"/>
</dbReference>
<dbReference type="Pfam" id="PF03033">
    <property type="entry name" value="Glyco_transf_28"/>
    <property type="match status" value="1"/>
</dbReference>
<keyword evidence="6" id="KW-0573">Peptidoglycan synthesis</keyword>
<dbReference type="InterPro" id="IPR006009">
    <property type="entry name" value="GlcNAc_MurG"/>
</dbReference>
<feature type="domain" description="Glycosyl transferase family 28 C-terminal" evidence="11">
    <location>
        <begin position="156"/>
        <end position="316"/>
    </location>
</feature>
<evidence type="ECO:0000256" key="4">
    <source>
        <dbReference type="ARBA" id="ARBA00022679"/>
    </source>
</evidence>
<keyword evidence="7" id="KW-0472">Membrane</keyword>
<evidence type="ECO:0000256" key="8">
    <source>
        <dbReference type="ARBA" id="ARBA00023306"/>
    </source>
</evidence>
<evidence type="ECO:0000256" key="7">
    <source>
        <dbReference type="ARBA" id="ARBA00023136"/>
    </source>
</evidence>
<dbReference type="HAMAP" id="MF_00033">
    <property type="entry name" value="MurG"/>
    <property type="match status" value="1"/>
</dbReference>
<dbReference type="GO" id="GO:0050511">
    <property type="term" value="F:undecaprenyldiphospho-muramoylpentapeptide beta-N-acetylglucosaminyltransferase activity"/>
    <property type="evidence" value="ECO:0007669"/>
    <property type="project" value="InterPro"/>
</dbReference>
<dbReference type="GO" id="GO:0071555">
    <property type="term" value="P:cell wall organization"/>
    <property type="evidence" value="ECO:0007669"/>
    <property type="project" value="UniProtKB-KW"/>
</dbReference>
<keyword evidence="2" id="KW-0132">Cell division</keyword>
<evidence type="ECO:0008006" key="13">
    <source>
        <dbReference type="Google" id="ProtNLM"/>
    </source>
</evidence>
<evidence type="ECO:0000256" key="2">
    <source>
        <dbReference type="ARBA" id="ARBA00022618"/>
    </source>
</evidence>
<proteinExistence type="inferred from homology"/>
<evidence type="ECO:0000256" key="5">
    <source>
        <dbReference type="ARBA" id="ARBA00022960"/>
    </source>
</evidence>
<reference evidence="12" key="1">
    <citation type="submission" date="2018-05" db="EMBL/GenBank/DDBJ databases">
        <authorList>
            <person name="Lanie J.A."/>
            <person name="Ng W.-L."/>
            <person name="Kazmierczak K.M."/>
            <person name="Andrzejewski T.M."/>
            <person name="Davidsen T.M."/>
            <person name="Wayne K.J."/>
            <person name="Tettelin H."/>
            <person name="Glass J.I."/>
            <person name="Rusch D."/>
            <person name="Podicherti R."/>
            <person name="Tsui H.-C.T."/>
            <person name="Winkler M.E."/>
        </authorList>
    </citation>
    <scope>NUCLEOTIDE SEQUENCE</scope>
</reference>
<feature type="non-terminal residue" evidence="12">
    <location>
        <position position="1"/>
    </location>
</feature>
<dbReference type="NCBIfam" id="TIGR01133">
    <property type="entry name" value="murG"/>
    <property type="match status" value="1"/>
</dbReference>
<dbReference type="InterPro" id="IPR004276">
    <property type="entry name" value="GlycoTrans_28_N"/>
</dbReference>
<feature type="domain" description="Glycosyltransferase family 28 N-terminal" evidence="10">
    <location>
        <begin position="6"/>
        <end position="110"/>
    </location>
</feature>
<dbReference type="Gene3D" id="3.40.50.2000">
    <property type="entry name" value="Glycogen Phosphorylase B"/>
    <property type="match status" value="2"/>
</dbReference>
<dbReference type="GO" id="GO:0051301">
    <property type="term" value="P:cell division"/>
    <property type="evidence" value="ECO:0007669"/>
    <property type="project" value="UniProtKB-KW"/>
</dbReference>
<dbReference type="SUPFAM" id="SSF53756">
    <property type="entry name" value="UDP-Glycosyltransferase/glycogen phosphorylase"/>
    <property type="match status" value="1"/>
</dbReference>
<evidence type="ECO:0000259" key="11">
    <source>
        <dbReference type="Pfam" id="PF04101"/>
    </source>
</evidence>
<dbReference type="GO" id="GO:0008360">
    <property type="term" value="P:regulation of cell shape"/>
    <property type="evidence" value="ECO:0007669"/>
    <property type="project" value="UniProtKB-KW"/>
</dbReference>
<dbReference type="AlphaFoldDB" id="A0A381QTN4"/>